<dbReference type="InterPro" id="IPR021714">
    <property type="entry name" value="URB1_N"/>
</dbReference>
<name>A0AA39D6R1_VITRO</name>
<dbReference type="GO" id="GO:0005730">
    <property type="term" value="C:nucleolus"/>
    <property type="evidence" value="ECO:0007669"/>
    <property type="project" value="TreeGrafter"/>
</dbReference>
<dbReference type="Pfam" id="PF16201">
    <property type="entry name" value="NopRA1"/>
    <property type="match status" value="1"/>
</dbReference>
<dbReference type="PANTHER" id="PTHR13500:SF0">
    <property type="entry name" value="NUCLEOLAR PRE-RIBOSOMAL-ASSOCIATED PROTEIN 1"/>
    <property type="match status" value="1"/>
</dbReference>
<gene>
    <name evidence="4" type="ORF">PVL29_025661</name>
</gene>
<dbReference type="PANTHER" id="PTHR13500">
    <property type="entry name" value="NUCLEOLAR PRERIBOSOMAL-ASSOCIATED PROTEIN 1"/>
    <property type="match status" value="1"/>
</dbReference>
<feature type="domain" description="URB1 N-terminal" evidence="2">
    <location>
        <begin position="96"/>
        <end position="401"/>
    </location>
</feature>
<sequence length="2640" mass="298149">MEEEEAIYGEDIQREENSDDDEVDVNDLDSEAEEQENLKFVVKASHEAKLRELLHNINLIEVKLYSDASKEFIKLLRRNTGGELLHQYVQTSSKFSELQDAWKRWQGKPGMSYILSLISAILSHPDGIYRPNDTRRIAISRIIDKFARSIVEEKLEDIYKELNSKEGKRQKAALLLMASIVRRSSSLASEVAKIFNFKFPFFPKLAEYKLKQVEKKRKHSTRKSFIGFAMSFLEVGKPGLLRWILQQKEMYSGVLRGLGSDDAETVVYVLSTLKDRVLIPESLVPPGLRSVLFGSVTLEQLVSISGRGDGGPASELAHRVLVMVCTDPCNGLMPDLKRHPYPLRGNPKRLLGLMKKLKATEVAYHRDLLLSIVKGRPSFCSAYMDEFPYNLEDHTSSTWFAAVSLAADLVSSVGIGLPFNFINSESQDLPSFDSSDVQSIMKCICCRPFSRLVVNKGLLHPNVFVKHGTLRLLLEELKFLDSFISAINHTSCSSNQMMHRLAPLKQEIENEVRMLLPDPQVLLTLLSSLSSQSRIQELGLKRKGNSENFTVHKRNDRKKLKTYVLNEDTDIIVSGISSGLDIAFHGGEKALDTFTADDMDSGKDNVKIIAKIWGLQPSSMAGIALRDVETCFHSKLLDAIKIYVRIMPTVLEGSFDFFINLLGNSSVLSIDVQQSVLSLLIEYIGRSPKSEIPIRVPALMYKHLQPFINLLIFSSTRDIREQAFYLALAAMFSTGVFDSNISELGAWFLFLPGYGRANKSSVDTQGVEVFQSLSTAVISFFCDAVSTIGNNSFKYWDLMRLHISHLKGIKDVSPHFSPLIICVLEKCQRVLKSGSGTFTLAEKSIISLYVSNTLTYLLQTQVDPGLLSSLLDLVLSERLEDQCLDSMEWRPLKNLLLFSQDISHQQYYSIFSIDEKARHTDSSFNDTLAEVQRIVRSGHDSGLTGITKMFSSSIVGTTPDDILKNFPSVITVSQDLLGVPFALLSSISFHDRSLLARASKLWPDIFFSGLQRVGLMIHSKGKGDDNCRIPSHSLSAKEIFPKTDFGLSESASVAFSLFLQQAPFHVLFPAIMNIDGPYLLEPSKVQQLLLAKLSEQTTDYLILSLRHVLFWIHQIQSYYRIRPLGELEHLFEVCFILVERMLDELLVLRPDSDCSTIIGVPFSTVQEVAEIIFCHPAVMVSLSCPLSCHEELTKGTIGDSLETFLRSSKHSVHKMDHRVLNLLISTSDYLVALCDGQNPISKVDDSAKKQLVKVFKALLQRLLLELRSRFDVCIRTKNFVPFLQAFYASHILSHFISPFKLFELAYWMFSRVDLNDLTTGEFDNMSALSVVFSIASGAFDMLSSYFQHPITKKVRYDLFWEMEEKSFDIIVFEKIYMKALEFATCFKLEFATCFKLEFADVCLLKAVKVMYRQKFEQHQSFLLPLSLASSRVIVSTPVKIISHCINRPSMIRAKLLFLLIEVSPLHSSIFGHLFSGLLNNGLLHKDNVMETPSDEGFMMLLPAALSYLKSTSLKFGKQYYTCFKGIPSLYSRILLDGFLDWKGFVSRSIFQIEDGEFLPSSTEDLSNLVNGSLLGKSIHMLWFYFAFSGHSMKKKKRFKLFDVIFPCSGQDGMLDCDVSEIDSYSLNQSLNLVNRVVAKISLCRMLLFPGDCQVKSLPKESDGPVEDTPLEMGLNREDSSRIRLINILVNTWQKIVERFSCVSDNSGKVTDTDCLPLFKFLEVFILRNVLELAREMHNSLIQLHSLAFLEKLTRLSLLHRFEDATTLKMLRSVLTSLSEGKFSHVLLVQLLLAHSQFAPTIQSVSKSPGCSQVGVFSKPMSSILRSLTFTCTDQGTIDGNNNFERSDLCVKQLEVIKLLRLLLCFMGHWDGSDLEKNIDINARELISLLLSSYGAMLNEVDLEIYSLMHKIESNDRLKSGSIADMDYLWGSSALRIRKERVQELEISAKNMLDAEAVEECQRSQFRENLPIDPKLCVNTVLYFPYNRTASGGPISLNKVHPDNVKDMIQGYPPNVENAPRYDPVFILHFSIHSLSMGYIEPVEFSALGLLAVAFVSLSSPDDMIRKLGYETLGRFKNALEMCQKRKDVMQLRLLLTYMQNGIEEPWQRIPSVTAIFAAEASFILLDPSHEHYSTISKLLMRSTGVNMKCIPLFNNFIWSSSINFKSERLWILRLSYAGLNLEDDAQIYIRNSILETILSFYASPFSDNESKELILQIVKKSVKLHKMARYLVEHCGLISWLSSALSFFSERLSGDHRSFWLKQLTIVTEVINNVISSRNIIGWLQKDALEQLSEVALHLYKLLIGAVQLMKDNVTLVNSILQILISTLKFSQKRKIYQPRFTISIEGLFKIYQAVVDVSSVPRSSPASEFGLKVILMSSPPLNIFQMKQEELSEFVAWAISTALQPECTGTLQPAESYLHFRIFSEEEPSQDSLLSKLLRWLTASVILGMLSWKSTDLGINILERSNSKTLLSLLEHVKKGSGENGRNAFHCEEILAASIFYLQQLLGLNSRVLPSVLSALCLLLLSDASNSAGSEFMLGHESHVASLCSRIHCPAEANPAWRWSFYQPWKDLTSEPTDLEKMDELHACQSVLVVISNFLGKKSLDAPFLSHQDVENSGVYKWERSIIETESHSRQNPSV</sequence>
<evidence type="ECO:0000259" key="3">
    <source>
        <dbReference type="Pfam" id="PF16201"/>
    </source>
</evidence>
<proteinExistence type="predicted"/>
<dbReference type="GO" id="GO:0000466">
    <property type="term" value="P:maturation of 5.8S rRNA from tricistronic rRNA transcript (SSU-rRNA, 5.8S rRNA, LSU-rRNA)"/>
    <property type="evidence" value="ECO:0007669"/>
    <property type="project" value="TreeGrafter"/>
</dbReference>
<evidence type="ECO:0000313" key="5">
    <source>
        <dbReference type="Proteomes" id="UP001168098"/>
    </source>
</evidence>
<keyword evidence="5" id="KW-1185">Reference proteome</keyword>
<dbReference type="InterPro" id="IPR032436">
    <property type="entry name" value="URB1_C"/>
</dbReference>
<evidence type="ECO:0000259" key="2">
    <source>
        <dbReference type="Pfam" id="PF11707"/>
    </source>
</evidence>
<evidence type="ECO:0000313" key="4">
    <source>
        <dbReference type="EMBL" id="KAJ9672100.1"/>
    </source>
</evidence>
<reference evidence="4 5" key="1">
    <citation type="journal article" date="2023" name="BMC Biotechnol.">
        <title>Vitis rotundifolia cv Carlos genome sequencing.</title>
        <authorList>
            <person name="Huff M."/>
            <person name="Hulse-Kemp A."/>
            <person name="Scheffler B."/>
            <person name="Youngblood R."/>
            <person name="Simpson S."/>
            <person name="Babiker E."/>
            <person name="Staton M."/>
        </authorList>
    </citation>
    <scope>NUCLEOTIDE SEQUENCE [LARGE SCALE GENOMIC DNA]</scope>
    <source>
        <tissue evidence="4">Leaf</tissue>
    </source>
</reference>
<comment type="caution">
    <text evidence="4">The sequence shown here is derived from an EMBL/GenBank/DDBJ whole genome shotgun (WGS) entry which is preliminary data.</text>
</comment>
<evidence type="ECO:0008006" key="6">
    <source>
        <dbReference type="Google" id="ProtNLM"/>
    </source>
</evidence>
<protein>
    <recommendedName>
        <fullName evidence="6">Nucleolar pre-ribosomal-associated protein 1</fullName>
    </recommendedName>
</protein>
<dbReference type="InterPro" id="IPR039844">
    <property type="entry name" value="URB1"/>
</dbReference>
<dbReference type="Pfam" id="PF11707">
    <property type="entry name" value="Npa1"/>
    <property type="match status" value="1"/>
</dbReference>
<dbReference type="EMBL" id="JARBHA010000019">
    <property type="protein sequence ID" value="KAJ9672100.1"/>
    <property type="molecule type" value="Genomic_DNA"/>
</dbReference>
<dbReference type="GO" id="GO:0000463">
    <property type="term" value="P:maturation of LSU-rRNA from tricistronic rRNA transcript (SSU-rRNA, 5.8S rRNA, LSU-rRNA)"/>
    <property type="evidence" value="ECO:0007669"/>
    <property type="project" value="TreeGrafter"/>
</dbReference>
<feature type="region of interest" description="Disordered" evidence="1">
    <location>
        <begin position="1"/>
        <end position="25"/>
    </location>
</feature>
<dbReference type="Proteomes" id="UP001168098">
    <property type="component" value="Unassembled WGS sequence"/>
</dbReference>
<accession>A0AA39D6R1</accession>
<evidence type="ECO:0000256" key="1">
    <source>
        <dbReference type="SAM" id="MobiDB-lite"/>
    </source>
</evidence>
<feature type="domain" description="URB1 C-terminal" evidence="3">
    <location>
        <begin position="2050"/>
        <end position="2240"/>
    </location>
</feature>
<organism evidence="4 5">
    <name type="scientific">Vitis rotundifolia</name>
    <name type="common">Muscadine grape</name>
    <dbReference type="NCBI Taxonomy" id="103349"/>
    <lineage>
        <taxon>Eukaryota</taxon>
        <taxon>Viridiplantae</taxon>
        <taxon>Streptophyta</taxon>
        <taxon>Embryophyta</taxon>
        <taxon>Tracheophyta</taxon>
        <taxon>Spermatophyta</taxon>
        <taxon>Magnoliopsida</taxon>
        <taxon>eudicotyledons</taxon>
        <taxon>Gunneridae</taxon>
        <taxon>Pentapetalae</taxon>
        <taxon>rosids</taxon>
        <taxon>Vitales</taxon>
        <taxon>Vitaceae</taxon>
        <taxon>Viteae</taxon>
        <taxon>Vitis</taxon>
    </lineage>
</organism>